<gene>
    <name evidence="1" type="ORF">A3K06_00730</name>
</gene>
<protein>
    <recommendedName>
        <fullName evidence="3">30S ribosomal protein S21</fullName>
    </recommendedName>
</protein>
<organism evidence="1 2">
    <name type="scientific">Candidatus Doudnabacteria bacterium RIFCSPHIGHO2_01_52_17</name>
    <dbReference type="NCBI Taxonomy" id="1817820"/>
    <lineage>
        <taxon>Bacteria</taxon>
        <taxon>Candidatus Doudnaibacteriota</taxon>
    </lineage>
</organism>
<proteinExistence type="predicted"/>
<dbReference type="EMBL" id="MFEG01000012">
    <property type="protein sequence ID" value="OGE76297.1"/>
    <property type="molecule type" value="Genomic_DNA"/>
</dbReference>
<dbReference type="AlphaFoldDB" id="A0A1F5NF34"/>
<evidence type="ECO:0000313" key="2">
    <source>
        <dbReference type="Proteomes" id="UP000176547"/>
    </source>
</evidence>
<name>A0A1F5NF34_9BACT</name>
<accession>A0A1F5NF34</accession>
<evidence type="ECO:0000313" key="1">
    <source>
        <dbReference type="EMBL" id="OGE76297.1"/>
    </source>
</evidence>
<evidence type="ECO:0008006" key="3">
    <source>
        <dbReference type="Google" id="ProtNLM"/>
    </source>
</evidence>
<comment type="caution">
    <text evidence="1">The sequence shown here is derived from an EMBL/GenBank/DDBJ whole genome shotgun (WGS) entry which is preliminary data.</text>
</comment>
<sequence length="73" mass="8671">MAAVSVRKRDSESVGSLLRRFTRKIQRSKVLVGIRAKQYRARPKSDYKKKREALKRLAWQKKMERLRKLGKAE</sequence>
<reference evidence="1 2" key="1">
    <citation type="journal article" date="2016" name="Nat. Commun.">
        <title>Thousands of microbial genomes shed light on interconnected biogeochemical processes in an aquifer system.</title>
        <authorList>
            <person name="Anantharaman K."/>
            <person name="Brown C.T."/>
            <person name="Hug L.A."/>
            <person name="Sharon I."/>
            <person name="Castelle C.J."/>
            <person name="Probst A.J."/>
            <person name="Thomas B.C."/>
            <person name="Singh A."/>
            <person name="Wilkins M.J."/>
            <person name="Karaoz U."/>
            <person name="Brodie E.L."/>
            <person name="Williams K.H."/>
            <person name="Hubbard S.S."/>
            <person name="Banfield J.F."/>
        </authorList>
    </citation>
    <scope>NUCLEOTIDE SEQUENCE [LARGE SCALE GENOMIC DNA]</scope>
</reference>
<dbReference type="Proteomes" id="UP000176547">
    <property type="component" value="Unassembled WGS sequence"/>
</dbReference>